<dbReference type="EMBL" id="RXOE01000007">
    <property type="protein sequence ID" value="RTQ32102.1"/>
    <property type="molecule type" value="Genomic_DNA"/>
</dbReference>
<feature type="transmembrane region" description="Helical" evidence="1">
    <location>
        <begin position="39"/>
        <end position="62"/>
    </location>
</feature>
<evidence type="ECO:0000256" key="1">
    <source>
        <dbReference type="SAM" id="Phobius"/>
    </source>
</evidence>
<protein>
    <submittedName>
        <fullName evidence="2">Uncharacterized protein</fullName>
    </submittedName>
</protein>
<proteinExistence type="predicted"/>
<accession>A0A3S0JT50</accession>
<keyword evidence="1" id="KW-1133">Transmembrane helix</keyword>
<reference evidence="2 3" key="1">
    <citation type="submission" date="2018-12" db="EMBL/GenBank/DDBJ databases">
        <title>The genome of Variovorax gossypii DSM 100435.</title>
        <authorList>
            <person name="Gao J."/>
            <person name="Sun J."/>
        </authorList>
    </citation>
    <scope>NUCLEOTIDE SEQUENCE [LARGE SCALE GENOMIC DNA]</scope>
    <source>
        <strain evidence="2 3">DSM 100435</strain>
    </source>
</reference>
<dbReference type="Proteomes" id="UP000267418">
    <property type="component" value="Unassembled WGS sequence"/>
</dbReference>
<dbReference type="AlphaFoldDB" id="A0A3S0JT50"/>
<dbReference type="OrthoDB" id="8907851at2"/>
<evidence type="ECO:0000313" key="3">
    <source>
        <dbReference type="Proteomes" id="UP000267418"/>
    </source>
</evidence>
<evidence type="ECO:0000313" key="2">
    <source>
        <dbReference type="EMBL" id="RTQ32102.1"/>
    </source>
</evidence>
<sequence length="180" mass="19426">MTSFVHVDQPTVHPGVRRAEVLFGQIQAARAGANGARPLIALLIIAIAAAVLVVTESLVSNWNDGGLLAVWTVFCVAAIGLFALFAGSISQGAIGTAWRAAAQRRAAARADARFLETAKNDPRVMQDLQAAMWRQQSEGTVPAVEAAKIDALARMSARSQEVRMPTLYEAMRRMNSSRYY</sequence>
<organism evidence="2 3">
    <name type="scientific">Variovorax gossypii</name>
    <dbReference type="NCBI Taxonomy" id="1679495"/>
    <lineage>
        <taxon>Bacteria</taxon>
        <taxon>Pseudomonadati</taxon>
        <taxon>Pseudomonadota</taxon>
        <taxon>Betaproteobacteria</taxon>
        <taxon>Burkholderiales</taxon>
        <taxon>Comamonadaceae</taxon>
        <taxon>Variovorax</taxon>
    </lineage>
</organism>
<keyword evidence="1" id="KW-0472">Membrane</keyword>
<keyword evidence="1" id="KW-0812">Transmembrane</keyword>
<dbReference type="RefSeq" id="WP_126472598.1">
    <property type="nucleotide sequence ID" value="NZ_RXOE01000007.1"/>
</dbReference>
<feature type="transmembrane region" description="Helical" evidence="1">
    <location>
        <begin position="68"/>
        <end position="89"/>
    </location>
</feature>
<keyword evidence="3" id="KW-1185">Reference proteome</keyword>
<gene>
    <name evidence="2" type="ORF">EJP69_22755</name>
</gene>
<comment type="caution">
    <text evidence="2">The sequence shown here is derived from an EMBL/GenBank/DDBJ whole genome shotgun (WGS) entry which is preliminary data.</text>
</comment>
<name>A0A3S0JT50_9BURK</name>